<feature type="chain" id="PRO_5044749862" evidence="7">
    <location>
        <begin position="44"/>
        <end position="478"/>
    </location>
</feature>
<evidence type="ECO:0000256" key="7">
    <source>
        <dbReference type="SAM" id="SignalP"/>
    </source>
</evidence>
<dbReference type="InterPro" id="IPR001811">
    <property type="entry name" value="Chemokine_IL8-like_dom"/>
</dbReference>
<dbReference type="EMBL" id="BAAFJT010000013">
    <property type="protein sequence ID" value="GAB0195745.1"/>
    <property type="molecule type" value="Genomic_DNA"/>
</dbReference>
<dbReference type="GO" id="GO:0005125">
    <property type="term" value="F:cytokine activity"/>
    <property type="evidence" value="ECO:0007669"/>
    <property type="project" value="UniProtKB-KW"/>
</dbReference>
<comment type="caution">
    <text evidence="9">The sequence shown here is derived from an EMBL/GenBank/DDBJ whole genome shotgun (WGS) entry which is preliminary data.</text>
</comment>
<protein>
    <submittedName>
        <fullName evidence="9">Fractalkine</fullName>
    </submittedName>
</protein>
<evidence type="ECO:0000313" key="9">
    <source>
        <dbReference type="EMBL" id="GAB0195745.1"/>
    </source>
</evidence>
<dbReference type="SUPFAM" id="SSF54117">
    <property type="entry name" value="Interleukin 8-like chemokines"/>
    <property type="match status" value="1"/>
</dbReference>
<gene>
    <name evidence="9" type="ORF">GRJ2_002039800</name>
</gene>
<organism evidence="9 10">
    <name type="scientific">Grus japonensis</name>
    <name type="common">Japanese crane</name>
    <name type="synonym">Red-crowned crane</name>
    <dbReference type="NCBI Taxonomy" id="30415"/>
    <lineage>
        <taxon>Eukaryota</taxon>
        <taxon>Metazoa</taxon>
        <taxon>Chordata</taxon>
        <taxon>Craniata</taxon>
        <taxon>Vertebrata</taxon>
        <taxon>Euteleostomi</taxon>
        <taxon>Archelosauria</taxon>
        <taxon>Archosauria</taxon>
        <taxon>Dinosauria</taxon>
        <taxon>Saurischia</taxon>
        <taxon>Theropoda</taxon>
        <taxon>Coelurosauria</taxon>
        <taxon>Aves</taxon>
        <taxon>Neognathae</taxon>
        <taxon>Neoaves</taxon>
        <taxon>Gruiformes</taxon>
        <taxon>Gruidae</taxon>
        <taxon>Grus</taxon>
    </lineage>
</organism>
<proteinExistence type="predicted"/>
<dbReference type="AlphaFoldDB" id="A0ABC9XDL9"/>
<dbReference type="Gene3D" id="2.40.50.40">
    <property type="match status" value="1"/>
</dbReference>
<dbReference type="InterPro" id="IPR036048">
    <property type="entry name" value="Interleukin_8-like_sf"/>
</dbReference>
<keyword evidence="2" id="KW-0202">Cytokine</keyword>
<evidence type="ECO:0000256" key="4">
    <source>
        <dbReference type="ARBA" id="ARBA00022729"/>
    </source>
</evidence>
<sequence length="478" mass="50485">MPLPNPAAKLTGARGGLRESPGGVAYQVLFVLRMLCVVTLAGAQPKAPLKCSTECRSFTSEIAAKRIRSYRRTEPQCTKQAIIFITLKSLEMCAEPEAEWVEKIVKKLDEKKAAASPLPHGAASAVAPEEPGVFQKHIGLIETAPSQATAPTNFFQGTGTTVLERIHVPAAGMEASSKSPPVTQDTTQLHAGPSPVMWEVAARSEVAPEANRESLKSPSKTFGAGMVSSQPTPYPTSLAHGFDSAVGSTEGPVGHTANATAGVRVMTSPSSNSDPTAITKGSDRPVLPTNESLDPTSATANAPDAAPNSFSSDLPSILGSMEIATIPASPVPPKNTSVSTPNSTNATDKGPSVHTDKVVGSFADAFGTRTFDYSLLAGKQEPSDTLVFTSQAFSRQAGEQVTKERPNDQPLPTFLSRSQMLFVIPVSVVGGLLACSIAVVWLYLKSGVKRGEMSREMVQGLLYQKEGHQKDVYLMEVI</sequence>
<keyword evidence="6" id="KW-0472">Membrane</keyword>
<evidence type="ECO:0000259" key="8">
    <source>
        <dbReference type="SMART" id="SM00199"/>
    </source>
</evidence>
<keyword evidence="3" id="KW-0964">Secreted</keyword>
<feature type="domain" description="Chemokine interleukin-8-like" evidence="8">
    <location>
        <begin position="48"/>
        <end position="108"/>
    </location>
</feature>
<feature type="transmembrane region" description="Helical" evidence="6">
    <location>
        <begin position="420"/>
        <end position="444"/>
    </location>
</feature>
<dbReference type="SMART" id="SM00199">
    <property type="entry name" value="SCY"/>
    <property type="match status" value="1"/>
</dbReference>
<keyword evidence="6" id="KW-1133">Transmembrane helix</keyword>
<dbReference type="InterPro" id="IPR039809">
    <property type="entry name" value="Chemokine_b/g/d"/>
</dbReference>
<keyword evidence="10" id="KW-1185">Reference proteome</keyword>
<keyword evidence="4 7" id="KW-0732">Signal</keyword>
<reference evidence="9 10" key="1">
    <citation type="submission" date="2024-06" db="EMBL/GenBank/DDBJ databases">
        <title>The draft genome of Grus japonensis, version 3.</title>
        <authorList>
            <person name="Nabeshima K."/>
            <person name="Suzuki S."/>
            <person name="Onuma M."/>
        </authorList>
    </citation>
    <scope>NUCLEOTIDE SEQUENCE [LARGE SCALE GENOMIC DNA]</scope>
    <source>
        <strain evidence="9 10">451A</strain>
    </source>
</reference>
<feature type="compositionally biased region" description="Polar residues" evidence="5">
    <location>
        <begin position="267"/>
        <end position="276"/>
    </location>
</feature>
<dbReference type="Proteomes" id="UP001623348">
    <property type="component" value="Unassembled WGS sequence"/>
</dbReference>
<evidence type="ECO:0000256" key="3">
    <source>
        <dbReference type="ARBA" id="ARBA00022525"/>
    </source>
</evidence>
<evidence type="ECO:0000256" key="2">
    <source>
        <dbReference type="ARBA" id="ARBA00022514"/>
    </source>
</evidence>
<feature type="region of interest" description="Disordered" evidence="5">
    <location>
        <begin position="326"/>
        <end position="354"/>
    </location>
</feature>
<feature type="signal peptide" evidence="7">
    <location>
        <begin position="1"/>
        <end position="43"/>
    </location>
</feature>
<dbReference type="Pfam" id="PF00048">
    <property type="entry name" value="IL8"/>
    <property type="match status" value="1"/>
</dbReference>
<evidence type="ECO:0000256" key="5">
    <source>
        <dbReference type="SAM" id="MobiDB-lite"/>
    </source>
</evidence>
<dbReference type="GO" id="GO:0005615">
    <property type="term" value="C:extracellular space"/>
    <property type="evidence" value="ECO:0007669"/>
    <property type="project" value="UniProtKB-KW"/>
</dbReference>
<feature type="region of interest" description="Disordered" evidence="5">
    <location>
        <begin position="264"/>
        <end position="313"/>
    </location>
</feature>
<evidence type="ECO:0000313" key="10">
    <source>
        <dbReference type="Proteomes" id="UP001623348"/>
    </source>
</evidence>
<accession>A0ABC9XDL9</accession>
<feature type="compositionally biased region" description="Polar residues" evidence="5">
    <location>
        <begin position="289"/>
        <end position="300"/>
    </location>
</feature>
<keyword evidence="6" id="KW-0812">Transmembrane</keyword>
<dbReference type="PANTHER" id="PTHR12015">
    <property type="entry name" value="SMALL INDUCIBLE CYTOKINE A"/>
    <property type="match status" value="1"/>
</dbReference>
<name>A0ABC9XDL9_GRUJA</name>
<dbReference type="PANTHER" id="PTHR12015:SF183">
    <property type="entry name" value="C-C MOTIF CHEMOKINE 3"/>
    <property type="match status" value="1"/>
</dbReference>
<evidence type="ECO:0000256" key="1">
    <source>
        <dbReference type="ARBA" id="ARBA00004613"/>
    </source>
</evidence>
<dbReference type="CDD" id="cd00272">
    <property type="entry name" value="Chemokine_CC"/>
    <property type="match status" value="1"/>
</dbReference>
<comment type="subcellular location">
    <subcellularLocation>
        <location evidence="1">Secreted</location>
    </subcellularLocation>
</comment>
<feature type="compositionally biased region" description="Polar residues" evidence="5">
    <location>
        <begin position="334"/>
        <end position="347"/>
    </location>
</feature>
<evidence type="ECO:0000256" key="6">
    <source>
        <dbReference type="SAM" id="Phobius"/>
    </source>
</evidence>